<evidence type="ECO:0000256" key="2">
    <source>
        <dbReference type="SAM" id="Phobius"/>
    </source>
</evidence>
<keyword evidence="2" id="KW-1133">Transmembrane helix</keyword>
<feature type="chain" id="PRO_5042013543" evidence="3">
    <location>
        <begin position="20"/>
        <end position="362"/>
    </location>
</feature>
<proteinExistence type="predicted"/>
<gene>
    <name evidence="4" type="ORF">Triagg1_2362</name>
</gene>
<dbReference type="EMBL" id="JAWRVG010000006">
    <property type="protein sequence ID" value="KAK4081621.1"/>
    <property type="molecule type" value="Genomic_DNA"/>
</dbReference>
<evidence type="ECO:0000256" key="3">
    <source>
        <dbReference type="SAM" id="SignalP"/>
    </source>
</evidence>
<accession>A0AAE1IK18</accession>
<organism evidence="4 5">
    <name type="scientific">Trichoderma aggressivum f. europaeum</name>
    <dbReference type="NCBI Taxonomy" id="173218"/>
    <lineage>
        <taxon>Eukaryota</taxon>
        <taxon>Fungi</taxon>
        <taxon>Dikarya</taxon>
        <taxon>Ascomycota</taxon>
        <taxon>Pezizomycotina</taxon>
        <taxon>Sordariomycetes</taxon>
        <taxon>Hypocreomycetidae</taxon>
        <taxon>Hypocreales</taxon>
        <taxon>Hypocreaceae</taxon>
        <taxon>Trichoderma</taxon>
    </lineage>
</organism>
<keyword evidence="2" id="KW-0472">Membrane</keyword>
<feature type="transmembrane region" description="Helical" evidence="2">
    <location>
        <begin position="291"/>
        <end position="312"/>
    </location>
</feature>
<feature type="signal peptide" evidence="3">
    <location>
        <begin position="1"/>
        <end position="19"/>
    </location>
</feature>
<dbReference type="AlphaFoldDB" id="A0AAE1IK18"/>
<keyword evidence="3" id="KW-0732">Signal</keyword>
<keyword evidence="5" id="KW-1185">Reference proteome</keyword>
<dbReference type="PANTHER" id="PTHR40640:SF1">
    <property type="entry name" value="ANCHORED GLYCOPROTEIN, PUTATIVE (AFU_ORTHOLOGUE AFUA_8G04860)-RELATED"/>
    <property type="match status" value="1"/>
</dbReference>
<dbReference type="GeneID" id="87916440"/>
<comment type="caution">
    <text evidence="4">The sequence shown here is derived from an EMBL/GenBank/DDBJ whole genome shotgun (WGS) entry which is preliminary data.</text>
</comment>
<evidence type="ECO:0000313" key="4">
    <source>
        <dbReference type="EMBL" id="KAK4081621.1"/>
    </source>
</evidence>
<reference evidence="4" key="1">
    <citation type="submission" date="2023-11" db="EMBL/GenBank/DDBJ databases">
        <title>The genome sequences of three competitors of mushroom-forming fungi.</title>
        <authorList>
            <person name="Beijen E."/>
            <person name="Ohm R.A."/>
        </authorList>
    </citation>
    <scope>NUCLEOTIDE SEQUENCE</scope>
    <source>
        <strain evidence="4">CBS 100526</strain>
    </source>
</reference>
<feature type="transmembrane region" description="Helical" evidence="2">
    <location>
        <begin position="216"/>
        <end position="235"/>
    </location>
</feature>
<protein>
    <submittedName>
        <fullName evidence="4">Uncharacterized protein</fullName>
    </submittedName>
</protein>
<evidence type="ECO:0000256" key="1">
    <source>
        <dbReference type="SAM" id="MobiDB-lite"/>
    </source>
</evidence>
<dbReference type="RefSeq" id="XP_062758574.1">
    <property type="nucleotide sequence ID" value="XM_062896535.1"/>
</dbReference>
<name>A0AAE1IK18_9HYPO</name>
<dbReference type="Proteomes" id="UP001273209">
    <property type="component" value="Unassembled WGS sequence"/>
</dbReference>
<sequence>MARSLALLALSSAAAMAAAQSTTVSLLLPFADPQKIVASVIGVDSTATTYAYGCPPGTPSDDCGFESSQTITQGPTTWIFTNTYNGDGGVYTEGGHCKLSTAADIASCSVFMAAQDTAGSVTSTSSTGTQSFLSVQLPVTITAGLEKLKATPGASATDDSTAAPTNTGASETTASSGSSTTLARQTTAASTGTRTASTTAAPSSTNAAGVVNAQNGLLAGVAAVVGGVMMLTLAIRVKVKGCILHLSDSQQFRTTSTIDSSQRILTTSTMGSPQQHGYSLYSRILHGTKDVLPKFFFIAVYIVVIVYLMVMFRKQLASKPTDEECQHQDQHYGRFRRRGEMEPETQAFASGLDVSRYYADVV</sequence>
<keyword evidence="2" id="KW-0812">Transmembrane</keyword>
<feature type="region of interest" description="Disordered" evidence="1">
    <location>
        <begin position="151"/>
        <end position="204"/>
    </location>
</feature>
<evidence type="ECO:0000313" key="5">
    <source>
        <dbReference type="Proteomes" id="UP001273209"/>
    </source>
</evidence>
<dbReference type="PANTHER" id="PTHR40640">
    <property type="entry name" value="ANCHORED GLYCOPROTEIN, PUTATIVE (AFU_ORTHOLOGUE AFUA_8G04860)-RELATED"/>
    <property type="match status" value="1"/>
</dbReference>